<dbReference type="RefSeq" id="WP_089717012.1">
    <property type="nucleotide sequence ID" value="NZ_FNEH01000015.1"/>
</dbReference>
<accession>A0A1G8NJ97</accession>
<dbReference type="Proteomes" id="UP000198945">
    <property type="component" value="Unassembled WGS sequence"/>
</dbReference>
<dbReference type="EMBL" id="FNEH01000015">
    <property type="protein sequence ID" value="SDI80351.1"/>
    <property type="molecule type" value="Genomic_DNA"/>
</dbReference>
<dbReference type="SUPFAM" id="SSF81296">
    <property type="entry name" value="E set domains"/>
    <property type="match status" value="1"/>
</dbReference>
<dbReference type="InterPro" id="IPR014756">
    <property type="entry name" value="Ig_E-set"/>
</dbReference>
<dbReference type="Gene3D" id="2.60.40.650">
    <property type="match status" value="1"/>
</dbReference>
<dbReference type="AlphaFoldDB" id="A0A1G8NJ97"/>
<proteinExistence type="predicted"/>
<protein>
    <submittedName>
        <fullName evidence="1">Uncharacterized protein</fullName>
    </submittedName>
</protein>
<organism evidence="1 2">
    <name type="scientific">Halanaerobium congolense</name>
    <dbReference type="NCBI Taxonomy" id="54121"/>
    <lineage>
        <taxon>Bacteria</taxon>
        <taxon>Bacillati</taxon>
        <taxon>Bacillota</taxon>
        <taxon>Clostridia</taxon>
        <taxon>Halanaerobiales</taxon>
        <taxon>Halanaerobiaceae</taxon>
        <taxon>Halanaerobium</taxon>
    </lineage>
</organism>
<name>A0A1G8NJ97_9FIRM</name>
<gene>
    <name evidence="1" type="ORF">SAMN04515654_11540</name>
</gene>
<reference evidence="1 2" key="1">
    <citation type="submission" date="2016-10" db="EMBL/GenBank/DDBJ databases">
        <authorList>
            <person name="de Groot N.N."/>
        </authorList>
    </citation>
    <scope>NUCLEOTIDE SEQUENCE [LARGE SCALE GENOMIC DNA]</scope>
    <source>
        <strain evidence="1 2">WG7</strain>
    </source>
</reference>
<evidence type="ECO:0000313" key="2">
    <source>
        <dbReference type="Proteomes" id="UP000198945"/>
    </source>
</evidence>
<sequence>MKNFIIIVLIMLMIFCPLEAEAFWWLFGKNQDQVNMSYLYINGISYDESGQEITLYQDLLEDGLINIQGRAVIRKGTIGSVRVSIDGKETWDSAELSDDGAFQYYFRPEIGQEYEIYIEAMETAGRTNEVDETYKKVIVSESNYQQVIEERLAEMFTAYEMQNINSFMEYVSWDFVGGDVILEQALNKDFSNFADIAIEYNLINLAINNDGMISIVLQYDRRLISNNDGSTLADSGLTEFVFNLEEQGPVLYSMSHPLIFGVSDASNVASGVINSAENEQVIAVDDQGNIELKSIDEIVNETAEMNNEDDNSGGSEMPAYESGEKSIASVFYDENGNWYNQGYRFSDGQILERFTGYCDFYIETNIIFLNDDVRVLELNETDINNVTELPETGYVEQWDLPYGITWDICYGLSLPDGNYAVVYFEEAEEVNSEYDADIGEVFYRIRFKYKYRDDGGRQF</sequence>
<evidence type="ECO:0000313" key="1">
    <source>
        <dbReference type="EMBL" id="SDI80351.1"/>
    </source>
</evidence>